<evidence type="ECO:0000313" key="9">
    <source>
        <dbReference type="EMBL" id="SFM90371.1"/>
    </source>
</evidence>
<feature type="transmembrane region" description="Helical" evidence="7">
    <location>
        <begin position="7"/>
        <end position="28"/>
    </location>
</feature>
<dbReference type="Gene3D" id="1.10.287.130">
    <property type="match status" value="1"/>
</dbReference>
<dbReference type="Proteomes" id="UP000199149">
    <property type="component" value="Unassembled WGS sequence"/>
</dbReference>
<evidence type="ECO:0000256" key="4">
    <source>
        <dbReference type="ARBA" id="ARBA00022679"/>
    </source>
</evidence>
<dbReference type="EMBL" id="FOUZ01000004">
    <property type="protein sequence ID" value="SFM90371.1"/>
    <property type="molecule type" value="Genomic_DNA"/>
</dbReference>
<dbReference type="CDD" id="cd00075">
    <property type="entry name" value="HATPase"/>
    <property type="match status" value="1"/>
</dbReference>
<sequence length="440" mass="51206">MNHQKKYYSILFAFVLLILIALQGYYIFNSYRLEEKDLKKSATDIAMKVMQQMEKNETDETDNKVLDYFKKLNHNKALKYSELQVISDKLIMNHKRLTPIIDSLLNEYSKENGFKIALKTEIYSVFDEINKKELLPDSPMIVYESSSEIKNPVNVNLGVWSSDDISNEKDSDLGIDKSQRHKYKIRSKSDFELINIQFLVLKKIIPLIVISLLIVALIIFLYWKSMQNLSKQEEKINQLHLTIDSIAHELNTPITTMKFALQQIQNSETKEIMSRQIHRLENTVESIFLNEESSNELLNESVLNEIIQQTKSLYPTIEIQVKTIFEYNLKLETHDFKLIFQNLIENSVKYGASKIELDFKFQKQIALNFIDNGIGIPAKDLPHVFDKYYRVDRQINQNVNGLGVGLYLVKNCVARYNGAITVQNKLEKGVEFKIEIPNEN</sequence>
<evidence type="ECO:0000256" key="3">
    <source>
        <dbReference type="ARBA" id="ARBA00022553"/>
    </source>
</evidence>
<dbReference type="Pfam" id="PF02518">
    <property type="entry name" value="HATPase_c"/>
    <property type="match status" value="1"/>
</dbReference>
<dbReference type="InterPro" id="IPR004358">
    <property type="entry name" value="Sig_transdc_His_kin-like_C"/>
</dbReference>
<keyword evidence="10" id="KW-1185">Reference proteome</keyword>
<accession>A0A1I4UN62</accession>
<evidence type="ECO:0000256" key="2">
    <source>
        <dbReference type="ARBA" id="ARBA00012438"/>
    </source>
</evidence>
<dbReference type="EC" id="2.7.13.3" evidence="2"/>
<dbReference type="GO" id="GO:0005886">
    <property type="term" value="C:plasma membrane"/>
    <property type="evidence" value="ECO:0007669"/>
    <property type="project" value="TreeGrafter"/>
</dbReference>
<dbReference type="CDD" id="cd00082">
    <property type="entry name" value="HisKA"/>
    <property type="match status" value="1"/>
</dbReference>
<evidence type="ECO:0000259" key="8">
    <source>
        <dbReference type="PROSITE" id="PS50109"/>
    </source>
</evidence>
<dbReference type="GO" id="GO:0000155">
    <property type="term" value="F:phosphorelay sensor kinase activity"/>
    <property type="evidence" value="ECO:0007669"/>
    <property type="project" value="InterPro"/>
</dbReference>
<dbReference type="Gene3D" id="3.30.565.10">
    <property type="entry name" value="Histidine kinase-like ATPase, C-terminal domain"/>
    <property type="match status" value="1"/>
</dbReference>
<proteinExistence type="predicted"/>
<dbReference type="PRINTS" id="PR00344">
    <property type="entry name" value="BCTRLSENSOR"/>
</dbReference>
<comment type="catalytic activity">
    <reaction evidence="1">
        <text>ATP + protein L-histidine = ADP + protein N-phospho-L-histidine.</text>
        <dbReference type="EC" id="2.7.13.3"/>
    </reaction>
</comment>
<dbReference type="InterPro" id="IPR036890">
    <property type="entry name" value="HATPase_C_sf"/>
</dbReference>
<dbReference type="PROSITE" id="PS50109">
    <property type="entry name" value="HIS_KIN"/>
    <property type="match status" value="1"/>
</dbReference>
<evidence type="ECO:0000256" key="5">
    <source>
        <dbReference type="ARBA" id="ARBA00022777"/>
    </source>
</evidence>
<dbReference type="SMART" id="SM00388">
    <property type="entry name" value="HisKA"/>
    <property type="match status" value="1"/>
</dbReference>
<feature type="domain" description="Histidine kinase" evidence="8">
    <location>
        <begin position="245"/>
        <end position="440"/>
    </location>
</feature>
<dbReference type="InterPro" id="IPR003594">
    <property type="entry name" value="HATPase_dom"/>
</dbReference>
<dbReference type="RefSeq" id="WP_092906934.1">
    <property type="nucleotide sequence ID" value="NZ_FOUZ01000004.1"/>
</dbReference>
<protein>
    <recommendedName>
        <fullName evidence="2">histidine kinase</fullName>
        <ecNumber evidence="2">2.7.13.3</ecNumber>
    </recommendedName>
</protein>
<dbReference type="SUPFAM" id="SSF47384">
    <property type="entry name" value="Homodimeric domain of signal transducing histidine kinase"/>
    <property type="match status" value="1"/>
</dbReference>
<dbReference type="GO" id="GO:0004721">
    <property type="term" value="F:phosphoprotein phosphatase activity"/>
    <property type="evidence" value="ECO:0007669"/>
    <property type="project" value="TreeGrafter"/>
</dbReference>
<keyword evidence="5 9" id="KW-0418">Kinase</keyword>
<dbReference type="PANTHER" id="PTHR45453:SF1">
    <property type="entry name" value="PHOSPHATE REGULON SENSOR PROTEIN PHOR"/>
    <property type="match status" value="1"/>
</dbReference>
<name>A0A1I4UN62_9FLAO</name>
<dbReference type="OrthoDB" id="1933776at2"/>
<feature type="transmembrane region" description="Helical" evidence="7">
    <location>
        <begin position="204"/>
        <end position="223"/>
    </location>
</feature>
<dbReference type="PANTHER" id="PTHR45453">
    <property type="entry name" value="PHOSPHATE REGULON SENSOR PROTEIN PHOR"/>
    <property type="match status" value="1"/>
</dbReference>
<keyword evidence="7" id="KW-0812">Transmembrane</keyword>
<dbReference type="AlphaFoldDB" id="A0A1I4UN62"/>
<dbReference type="SUPFAM" id="SSF55874">
    <property type="entry name" value="ATPase domain of HSP90 chaperone/DNA topoisomerase II/histidine kinase"/>
    <property type="match status" value="1"/>
</dbReference>
<keyword evidence="7" id="KW-0472">Membrane</keyword>
<evidence type="ECO:0000256" key="7">
    <source>
        <dbReference type="SAM" id="Phobius"/>
    </source>
</evidence>
<dbReference type="SMART" id="SM00387">
    <property type="entry name" value="HATPase_c"/>
    <property type="match status" value="1"/>
</dbReference>
<keyword evidence="4" id="KW-0808">Transferase</keyword>
<dbReference type="InterPro" id="IPR036097">
    <property type="entry name" value="HisK_dim/P_sf"/>
</dbReference>
<evidence type="ECO:0000256" key="6">
    <source>
        <dbReference type="ARBA" id="ARBA00023012"/>
    </source>
</evidence>
<gene>
    <name evidence="9" type="ORF">SAMN05421738_10422</name>
</gene>
<evidence type="ECO:0000313" key="10">
    <source>
        <dbReference type="Proteomes" id="UP000199149"/>
    </source>
</evidence>
<dbReference type="STRING" id="684065.SAMN05421738_10422"/>
<evidence type="ECO:0000256" key="1">
    <source>
        <dbReference type="ARBA" id="ARBA00000085"/>
    </source>
</evidence>
<dbReference type="InterPro" id="IPR005467">
    <property type="entry name" value="His_kinase_dom"/>
</dbReference>
<reference evidence="10" key="1">
    <citation type="submission" date="2016-10" db="EMBL/GenBank/DDBJ databases">
        <authorList>
            <person name="Varghese N."/>
            <person name="Submissions S."/>
        </authorList>
    </citation>
    <scope>NUCLEOTIDE SEQUENCE [LARGE SCALE GENOMIC DNA]</scope>
    <source>
        <strain evidence="10">XJ109</strain>
    </source>
</reference>
<keyword evidence="3" id="KW-0597">Phosphoprotein</keyword>
<organism evidence="9 10">
    <name type="scientific">Algoriella xinjiangensis</name>
    <dbReference type="NCBI Taxonomy" id="684065"/>
    <lineage>
        <taxon>Bacteria</taxon>
        <taxon>Pseudomonadati</taxon>
        <taxon>Bacteroidota</taxon>
        <taxon>Flavobacteriia</taxon>
        <taxon>Flavobacteriales</taxon>
        <taxon>Weeksellaceae</taxon>
        <taxon>Algoriella</taxon>
    </lineage>
</organism>
<keyword evidence="6" id="KW-0902">Two-component regulatory system</keyword>
<keyword evidence="7" id="KW-1133">Transmembrane helix</keyword>
<dbReference type="InterPro" id="IPR050351">
    <property type="entry name" value="BphY/WalK/GraS-like"/>
</dbReference>
<dbReference type="GO" id="GO:0016036">
    <property type="term" value="P:cellular response to phosphate starvation"/>
    <property type="evidence" value="ECO:0007669"/>
    <property type="project" value="TreeGrafter"/>
</dbReference>
<dbReference type="InterPro" id="IPR003661">
    <property type="entry name" value="HisK_dim/P_dom"/>
</dbReference>